<dbReference type="Gene3D" id="3.80.10.10">
    <property type="entry name" value="Ribonuclease Inhibitor"/>
    <property type="match status" value="1"/>
</dbReference>
<keyword evidence="9" id="KW-0325">Glycoprotein</keyword>
<keyword evidence="7" id="KW-0472">Membrane</keyword>
<comment type="caution">
    <text evidence="11">The sequence shown here is derived from an EMBL/GenBank/DDBJ whole genome shotgun (WGS) entry which is preliminary data.</text>
</comment>
<evidence type="ECO:0000256" key="5">
    <source>
        <dbReference type="ARBA" id="ARBA00022737"/>
    </source>
</evidence>
<comment type="subcellular location">
    <subcellularLocation>
        <location evidence="1">Membrane</location>
        <topology evidence="1">Single-pass membrane protein</topology>
    </subcellularLocation>
</comment>
<evidence type="ECO:0000313" key="11">
    <source>
        <dbReference type="EMBL" id="MCI31397.1"/>
    </source>
</evidence>
<evidence type="ECO:0000256" key="10">
    <source>
        <dbReference type="SAM" id="SignalP"/>
    </source>
</evidence>
<evidence type="ECO:0000256" key="3">
    <source>
        <dbReference type="ARBA" id="ARBA00022692"/>
    </source>
</evidence>
<name>A0A392R582_9FABA</name>
<keyword evidence="6" id="KW-1133">Transmembrane helix</keyword>
<accession>A0A392R582</accession>
<dbReference type="InterPro" id="IPR052422">
    <property type="entry name" value="Auxin_Ser/Thr_Kinase"/>
</dbReference>
<keyword evidence="5" id="KW-0677">Repeat</keyword>
<dbReference type="PANTHER" id="PTHR47986:SF10">
    <property type="entry name" value="RECEPTOR-LIKE KINASE TMK4"/>
    <property type="match status" value="1"/>
</dbReference>
<keyword evidence="11" id="KW-0418">Kinase</keyword>
<keyword evidence="3" id="KW-0812">Transmembrane</keyword>
<evidence type="ECO:0000256" key="4">
    <source>
        <dbReference type="ARBA" id="ARBA00022729"/>
    </source>
</evidence>
<keyword evidence="12" id="KW-1185">Reference proteome</keyword>
<dbReference type="Pfam" id="PF00560">
    <property type="entry name" value="LRR_1"/>
    <property type="match status" value="2"/>
</dbReference>
<proteinExistence type="predicted"/>
<evidence type="ECO:0000256" key="8">
    <source>
        <dbReference type="ARBA" id="ARBA00023170"/>
    </source>
</evidence>
<dbReference type="PANTHER" id="PTHR47986">
    <property type="entry name" value="OSJNBA0070M12.3 PROTEIN"/>
    <property type="match status" value="1"/>
</dbReference>
<keyword evidence="2" id="KW-0433">Leucine-rich repeat</keyword>
<dbReference type="GO" id="GO:0016020">
    <property type="term" value="C:membrane"/>
    <property type="evidence" value="ECO:0007669"/>
    <property type="project" value="UniProtKB-SubCell"/>
</dbReference>
<dbReference type="SUPFAM" id="SSF52058">
    <property type="entry name" value="L domain-like"/>
    <property type="match status" value="1"/>
</dbReference>
<dbReference type="GO" id="GO:0016301">
    <property type="term" value="F:kinase activity"/>
    <property type="evidence" value="ECO:0007669"/>
    <property type="project" value="UniProtKB-KW"/>
</dbReference>
<evidence type="ECO:0000256" key="1">
    <source>
        <dbReference type="ARBA" id="ARBA00004167"/>
    </source>
</evidence>
<reference evidence="11 12" key="1">
    <citation type="journal article" date="2018" name="Front. Plant Sci.">
        <title>Red Clover (Trifolium pratense) and Zigzag Clover (T. medium) - A Picture of Genomic Similarities and Differences.</title>
        <authorList>
            <person name="Dluhosova J."/>
            <person name="Istvanek J."/>
            <person name="Nedelnik J."/>
            <person name="Repkova J."/>
        </authorList>
    </citation>
    <scope>NUCLEOTIDE SEQUENCE [LARGE SCALE GENOMIC DNA]</scope>
    <source>
        <strain evidence="12">cv. 10/8</strain>
        <tissue evidence="11">Leaf</tissue>
    </source>
</reference>
<feature type="signal peptide" evidence="10">
    <location>
        <begin position="1"/>
        <end position="21"/>
    </location>
</feature>
<feature type="non-terminal residue" evidence="11">
    <location>
        <position position="141"/>
    </location>
</feature>
<evidence type="ECO:0000256" key="7">
    <source>
        <dbReference type="ARBA" id="ARBA00023136"/>
    </source>
</evidence>
<evidence type="ECO:0000256" key="2">
    <source>
        <dbReference type="ARBA" id="ARBA00022614"/>
    </source>
</evidence>
<sequence>MLQISFFLISIITATVTTVVADNDDDSAVMLSLLKALKQPPSGWSSDTQFCQWDKNRIKCDSSNRRVTEINLSSQNLVGTLPSNLNSLTQLTHLDLQNNSFSGPLPSLANLSSLTIAYLGNNQFNAVPPSAFSGLTSLQQL</sequence>
<dbReference type="EMBL" id="LXQA010186798">
    <property type="protein sequence ID" value="MCI31397.1"/>
    <property type="molecule type" value="Genomic_DNA"/>
</dbReference>
<dbReference type="InterPro" id="IPR032675">
    <property type="entry name" value="LRR_dom_sf"/>
</dbReference>
<protein>
    <submittedName>
        <fullName evidence="11">Putative receptor protein kinase TMK1-like</fullName>
    </submittedName>
</protein>
<keyword evidence="4 10" id="KW-0732">Signal</keyword>
<dbReference type="Proteomes" id="UP000265520">
    <property type="component" value="Unassembled WGS sequence"/>
</dbReference>
<evidence type="ECO:0000256" key="6">
    <source>
        <dbReference type="ARBA" id="ARBA00022989"/>
    </source>
</evidence>
<keyword evidence="8 11" id="KW-0675">Receptor</keyword>
<keyword evidence="11" id="KW-0808">Transferase</keyword>
<evidence type="ECO:0000256" key="9">
    <source>
        <dbReference type="ARBA" id="ARBA00023180"/>
    </source>
</evidence>
<feature type="chain" id="PRO_5017234943" evidence="10">
    <location>
        <begin position="22"/>
        <end position="141"/>
    </location>
</feature>
<dbReference type="AlphaFoldDB" id="A0A392R582"/>
<organism evidence="11 12">
    <name type="scientific">Trifolium medium</name>
    <dbReference type="NCBI Taxonomy" id="97028"/>
    <lineage>
        <taxon>Eukaryota</taxon>
        <taxon>Viridiplantae</taxon>
        <taxon>Streptophyta</taxon>
        <taxon>Embryophyta</taxon>
        <taxon>Tracheophyta</taxon>
        <taxon>Spermatophyta</taxon>
        <taxon>Magnoliopsida</taxon>
        <taxon>eudicotyledons</taxon>
        <taxon>Gunneridae</taxon>
        <taxon>Pentapetalae</taxon>
        <taxon>rosids</taxon>
        <taxon>fabids</taxon>
        <taxon>Fabales</taxon>
        <taxon>Fabaceae</taxon>
        <taxon>Papilionoideae</taxon>
        <taxon>50 kb inversion clade</taxon>
        <taxon>NPAAA clade</taxon>
        <taxon>Hologalegina</taxon>
        <taxon>IRL clade</taxon>
        <taxon>Trifolieae</taxon>
        <taxon>Trifolium</taxon>
    </lineage>
</organism>
<dbReference type="InterPro" id="IPR001611">
    <property type="entry name" value="Leu-rich_rpt"/>
</dbReference>
<evidence type="ECO:0000313" key="12">
    <source>
        <dbReference type="Proteomes" id="UP000265520"/>
    </source>
</evidence>